<feature type="domain" description="Tyr recombinase" evidence="4">
    <location>
        <begin position="214"/>
        <end position="460"/>
    </location>
</feature>
<dbReference type="GO" id="GO:0006310">
    <property type="term" value="P:DNA recombination"/>
    <property type="evidence" value="ECO:0007669"/>
    <property type="project" value="UniProtKB-KW"/>
</dbReference>
<evidence type="ECO:0000259" key="4">
    <source>
        <dbReference type="PROSITE" id="PS51898"/>
    </source>
</evidence>
<evidence type="ECO:0000313" key="5">
    <source>
        <dbReference type="EMBL" id="QTD48641.1"/>
    </source>
</evidence>
<keyword evidence="2" id="KW-0238">DNA-binding</keyword>
<dbReference type="Proteomes" id="UP000663929">
    <property type="component" value="Chromosome"/>
</dbReference>
<dbReference type="PROSITE" id="PS51898">
    <property type="entry name" value="TYR_RECOMBINASE"/>
    <property type="match status" value="1"/>
</dbReference>
<dbReference type="GO" id="GO:0003677">
    <property type="term" value="F:DNA binding"/>
    <property type="evidence" value="ECO:0007669"/>
    <property type="project" value="UniProtKB-KW"/>
</dbReference>
<dbReference type="PANTHER" id="PTHR30349">
    <property type="entry name" value="PHAGE INTEGRASE-RELATED"/>
    <property type="match status" value="1"/>
</dbReference>
<dbReference type="PANTHER" id="PTHR30349:SF41">
    <property type="entry name" value="INTEGRASE_RECOMBINASE PROTEIN MJ0367-RELATED"/>
    <property type="match status" value="1"/>
</dbReference>
<evidence type="ECO:0000313" key="6">
    <source>
        <dbReference type="Proteomes" id="UP000663929"/>
    </source>
</evidence>
<organism evidence="5 6">
    <name type="scientific">Sulfidibacter corallicola</name>
    <dbReference type="NCBI Taxonomy" id="2818388"/>
    <lineage>
        <taxon>Bacteria</taxon>
        <taxon>Pseudomonadati</taxon>
        <taxon>Acidobacteriota</taxon>
        <taxon>Holophagae</taxon>
        <taxon>Acanthopleuribacterales</taxon>
        <taxon>Acanthopleuribacteraceae</taxon>
        <taxon>Sulfidibacter</taxon>
    </lineage>
</organism>
<dbReference type="KEGG" id="scor:J3U87_23925"/>
<comment type="similarity">
    <text evidence="1">Belongs to the 'phage' integrase family.</text>
</comment>
<evidence type="ECO:0000256" key="3">
    <source>
        <dbReference type="ARBA" id="ARBA00023172"/>
    </source>
</evidence>
<reference evidence="5" key="1">
    <citation type="submission" date="2021-03" db="EMBL/GenBank/DDBJ databases">
        <title>Acanthopleuribacteraceae sp. M133.</title>
        <authorList>
            <person name="Wang G."/>
        </authorList>
    </citation>
    <scope>NUCLEOTIDE SEQUENCE</scope>
    <source>
        <strain evidence="5">M133</strain>
    </source>
</reference>
<accession>A0A8A4TIH0</accession>
<dbReference type="InterPro" id="IPR013762">
    <property type="entry name" value="Integrase-like_cat_sf"/>
</dbReference>
<dbReference type="EMBL" id="CP071793">
    <property type="protein sequence ID" value="QTD48641.1"/>
    <property type="molecule type" value="Genomic_DNA"/>
</dbReference>
<dbReference type="Pfam" id="PF00589">
    <property type="entry name" value="Phage_integrase"/>
    <property type="match status" value="1"/>
</dbReference>
<dbReference type="RefSeq" id="WP_237378294.1">
    <property type="nucleotide sequence ID" value="NZ_CP071793.1"/>
</dbReference>
<evidence type="ECO:0000256" key="2">
    <source>
        <dbReference type="ARBA" id="ARBA00023125"/>
    </source>
</evidence>
<dbReference type="InterPro" id="IPR050090">
    <property type="entry name" value="Tyrosine_recombinase_XerCD"/>
</dbReference>
<dbReference type="Gene3D" id="1.10.443.10">
    <property type="entry name" value="Intergrase catalytic core"/>
    <property type="match status" value="1"/>
</dbReference>
<dbReference type="InterPro" id="IPR002104">
    <property type="entry name" value="Integrase_catalytic"/>
</dbReference>
<keyword evidence="3" id="KW-0233">DNA recombination</keyword>
<dbReference type="GO" id="GO:0015074">
    <property type="term" value="P:DNA integration"/>
    <property type="evidence" value="ECO:0007669"/>
    <property type="project" value="InterPro"/>
</dbReference>
<gene>
    <name evidence="5" type="ORF">J3U87_23925</name>
</gene>
<dbReference type="AlphaFoldDB" id="A0A8A4TIH0"/>
<keyword evidence="6" id="KW-1185">Reference proteome</keyword>
<evidence type="ECO:0000256" key="1">
    <source>
        <dbReference type="ARBA" id="ARBA00008857"/>
    </source>
</evidence>
<name>A0A8A4TIH0_SULCO</name>
<protein>
    <submittedName>
        <fullName evidence="5">Tyrosine-type recombinase/integrase</fullName>
    </submittedName>
</protein>
<dbReference type="InterPro" id="IPR011010">
    <property type="entry name" value="DNA_brk_join_enz"/>
</dbReference>
<dbReference type="SUPFAM" id="SSF56349">
    <property type="entry name" value="DNA breaking-rejoining enzymes"/>
    <property type="match status" value="1"/>
</dbReference>
<proteinExistence type="inferred from homology"/>
<sequence length="502" mass="58147">MAKKGKRYVDHYLMKERAKGRRFSQEQEKQLERQFEGVYLHSDGRRFIAVANVPYIDAKGRKRYKRPEKTFKTVTDARNWLEEKRVESRKGVEAAETADPTLAQIMEIAQPKKEILPTWNRVQRWWRTINEYFGSTRKVCTIKDRDIIAYQAWLLTRPNGKLCRSEEGDATCPTIQPITVNAYCGELLWLIREAHRLGLIKVMPQYTPIATFSHRPLNITLQDFLKVVDVFPQHRALLLLALNTGARKGDIFRLTLDRIAKREVLQDGKRLMKTVVTVRSTKTNKENIQVPMLRKVEAAYEAHIQQQSAWLQKFYNDIADPKAPNHRRRVAWYQRCRAALHHKVQKQNQSKCPIKETLPDLKPLAELRGPGDLNPMGLVFVSKQTLRPYKSIGWALDSAIKRAGVAEFSMHSVRHLATTVLLDITGGDVDQVQRIIGWSSTAMLQIYGHIAHRHLKTFEKFDELLGDAEEWAQEDQTESSHLKAKKWKWKKKALAKSMNRVA</sequence>